<dbReference type="Pfam" id="PF13239">
    <property type="entry name" value="2TM"/>
    <property type="match status" value="1"/>
</dbReference>
<evidence type="ECO:0000256" key="1">
    <source>
        <dbReference type="SAM" id="Phobius"/>
    </source>
</evidence>
<organism evidence="3 4">
    <name type="scientific">Brevundimonas balnearis</name>
    <dbReference type="NCBI Taxonomy" id="1572858"/>
    <lineage>
        <taxon>Bacteria</taxon>
        <taxon>Pseudomonadati</taxon>
        <taxon>Pseudomonadota</taxon>
        <taxon>Alphaproteobacteria</taxon>
        <taxon>Caulobacterales</taxon>
        <taxon>Caulobacteraceae</taxon>
        <taxon>Brevundimonas</taxon>
    </lineage>
</organism>
<feature type="transmembrane region" description="Helical" evidence="1">
    <location>
        <begin position="24"/>
        <end position="43"/>
    </location>
</feature>
<evidence type="ECO:0000313" key="4">
    <source>
        <dbReference type="Proteomes" id="UP001589906"/>
    </source>
</evidence>
<keyword evidence="1" id="KW-0472">Membrane</keyword>
<keyword evidence="4" id="KW-1185">Reference proteome</keyword>
<proteinExistence type="predicted"/>
<dbReference type="InterPro" id="IPR025698">
    <property type="entry name" value="2TM_dom"/>
</dbReference>
<feature type="domain" description="2TM" evidence="2">
    <location>
        <begin position="11"/>
        <end position="80"/>
    </location>
</feature>
<dbReference type="Proteomes" id="UP001589906">
    <property type="component" value="Unassembled WGS sequence"/>
</dbReference>
<evidence type="ECO:0000313" key="3">
    <source>
        <dbReference type="EMBL" id="MFC0632926.1"/>
    </source>
</evidence>
<keyword evidence="1" id="KW-1133">Transmembrane helix</keyword>
<protein>
    <submittedName>
        <fullName evidence="3">2TM domain-containing protein</fullName>
    </submittedName>
</protein>
<keyword evidence="1" id="KW-0812">Transmembrane</keyword>
<dbReference type="RefSeq" id="WP_376834309.1">
    <property type="nucleotide sequence ID" value="NZ_JBHLSW010000003.1"/>
</dbReference>
<dbReference type="EMBL" id="JBHLSW010000003">
    <property type="protein sequence ID" value="MFC0632926.1"/>
    <property type="molecule type" value="Genomic_DNA"/>
</dbReference>
<accession>A0ABV6QZY3</accession>
<comment type="caution">
    <text evidence="3">The sequence shown here is derived from an EMBL/GenBank/DDBJ whole genome shotgun (WGS) entry which is preliminary data.</text>
</comment>
<evidence type="ECO:0000259" key="2">
    <source>
        <dbReference type="Pfam" id="PF13239"/>
    </source>
</evidence>
<sequence length="94" mass="10619">MTDDEASLRETAERRAAARMSVQAHLLTYVLVNAGLIGLDWFVDGRVDWAFWSLFGWGIGLVAHAVSVSYSLSGAHERTVEREMERLRRRQRGG</sequence>
<reference evidence="3 4" key="1">
    <citation type="submission" date="2024-09" db="EMBL/GenBank/DDBJ databases">
        <authorList>
            <person name="Sun Q."/>
            <person name="Mori K."/>
        </authorList>
    </citation>
    <scope>NUCLEOTIDE SEQUENCE [LARGE SCALE GENOMIC DNA]</scope>
    <source>
        <strain evidence="3 4">NCAIM B.02621</strain>
    </source>
</reference>
<gene>
    <name evidence="3" type="ORF">ACFFGE_03420</name>
</gene>
<name>A0ABV6QZY3_9CAUL</name>
<feature type="transmembrane region" description="Helical" evidence="1">
    <location>
        <begin position="49"/>
        <end position="72"/>
    </location>
</feature>